<organism evidence="2 3">
    <name type="scientific">Formimonas warabiya</name>
    <dbReference type="NCBI Taxonomy" id="1761012"/>
    <lineage>
        <taxon>Bacteria</taxon>
        <taxon>Bacillati</taxon>
        <taxon>Bacillota</taxon>
        <taxon>Clostridia</taxon>
        <taxon>Eubacteriales</taxon>
        <taxon>Peptococcaceae</taxon>
        <taxon>Candidatus Formimonas</taxon>
    </lineage>
</organism>
<dbReference type="Gene3D" id="3.20.20.140">
    <property type="entry name" value="Metal-dependent hydrolases"/>
    <property type="match status" value="1"/>
</dbReference>
<dbReference type="RefSeq" id="WP_148135159.1">
    <property type="nucleotide sequence ID" value="NZ_CP017634.1"/>
</dbReference>
<name>A0A3G1KUM9_FORW1</name>
<dbReference type="PANTHER" id="PTHR36928:SF1">
    <property type="entry name" value="PHOSPHATASE YCDX-RELATED"/>
    <property type="match status" value="1"/>
</dbReference>
<dbReference type="PANTHER" id="PTHR36928">
    <property type="entry name" value="PHOSPHATASE YCDX-RELATED"/>
    <property type="match status" value="1"/>
</dbReference>
<feature type="domain" description="Polymerase/histidinol phosphatase N-terminal" evidence="1">
    <location>
        <begin position="5"/>
        <end position="84"/>
    </location>
</feature>
<dbReference type="InterPro" id="IPR003141">
    <property type="entry name" value="Pol/His_phosphatase_N"/>
</dbReference>
<proteinExistence type="predicted"/>
<dbReference type="GO" id="GO:0008270">
    <property type="term" value="F:zinc ion binding"/>
    <property type="evidence" value="ECO:0007669"/>
    <property type="project" value="TreeGrafter"/>
</dbReference>
<dbReference type="SMART" id="SM00481">
    <property type="entry name" value="POLIIIAc"/>
    <property type="match status" value="1"/>
</dbReference>
<dbReference type="GO" id="GO:0042578">
    <property type="term" value="F:phosphoric ester hydrolase activity"/>
    <property type="evidence" value="ECO:0007669"/>
    <property type="project" value="TreeGrafter"/>
</dbReference>
<dbReference type="Proteomes" id="UP000323521">
    <property type="component" value="Chromosome"/>
</dbReference>
<dbReference type="InterPro" id="IPR016195">
    <property type="entry name" value="Pol/histidinol_Pase-like"/>
</dbReference>
<dbReference type="OrthoDB" id="9808747at2"/>
<reference evidence="2 3" key="1">
    <citation type="submission" date="2016-10" db="EMBL/GenBank/DDBJ databases">
        <title>Complete Genome Sequence of Peptococcaceae strain DCMF.</title>
        <authorList>
            <person name="Edwards R.J."/>
            <person name="Holland S.I."/>
            <person name="Deshpande N.P."/>
            <person name="Wong Y.K."/>
            <person name="Ertan H."/>
            <person name="Manefield M."/>
            <person name="Russell T.L."/>
            <person name="Lee M.J."/>
        </authorList>
    </citation>
    <scope>NUCLEOTIDE SEQUENCE [LARGE SCALE GENOMIC DNA]</scope>
    <source>
        <strain evidence="2 3">DCMF</strain>
    </source>
</reference>
<keyword evidence="3" id="KW-1185">Reference proteome</keyword>
<sequence length="244" mass="26510">MKITGDFHTHSKYSDGRHTIVEMVDAARAKGLGTIALTDHGPSNIGTGVRAAQTYLVIKDEISKLQENRPDIRILTGAEADVVSCAGDIDVPQDVVKQLDLLLVGLHPYVKPKGWKDGFTFVLGNQIAKLVPPLQNRMKSINTKALVEAMHKHDVLAITHPGLGMPLDLDEVARACLSTNTAFEINTGHNFQKVEDIKRVSEKGVSFIVNSDAHFTKSVGNLETGLALLAHANVPPEQIINVEM</sequence>
<dbReference type="GO" id="GO:0005829">
    <property type="term" value="C:cytosol"/>
    <property type="evidence" value="ECO:0007669"/>
    <property type="project" value="TreeGrafter"/>
</dbReference>
<dbReference type="EMBL" id="CP017634">
    <property type="protein sequence ID" value="ATW25895.1"/>
    <property type="molecule type" value="Genomic_DNA"/>
</dbReference>
<dbReference type="AlphaFoldDB" id="A0A3G1KUM9"/>
<dbReference type="InterPro" id="IPR004013">
    <property type="entry name" value="PHP_dom"/>
</dbReference>
<evidence type="ECO:0000313" key="3">
    <source>
        <dbReference type="Proteomes" id="UP000323521"/>
    </source>
</evidence>
<evidence type="ECO:0000313" key="2">
    <source>
        <dbReference type="EMBL" id="ATW25895.1"/>
    </source>
</evidence>
<protein>
    <recommendedName>
        <fullName evidence="1">Polymerase/histidinol phosphatase N-terminal domain-containing protein</fullName>
    </recommendedName>
</protein>
<evidence type="ECO:0000259" key="1">
    <source>
        <dbReference type="SMART" id="SM00481"/>
    </source>
</evidence>
<dbReference type="KEGG" id="fwa:DCMF_14940"/>
<dbReference type="SUPFAM" id="SSF89550">
    <property type="entry name" value="PHP domain-like"/>
    <property type="match status" value="1"/>
</dbReference>
<gene>
    <name evidence="2" type="ORF">DCMF_14940</name>
</gene>
<dbReference type="Pfam" id="PF02811">
    <property type="entry name" value="PHP"/>
    <property type="match status" value="1"/>
</dbReference>
<accession>A0A3G1KUM9</accession>
<dbReference type="InterPro" id="IPR050243">
    <property type="entry name" value="PHP_phosphatase"/>
</dbReference>